<organism evidence="2 3">
    <name type="scientific">Chrysemys picta bellii</name>
    <name type="common">Western painted turtle</name>
    <name type="synonym">Emys bellii</name>
    <dbReference type="NCBI Taxonomy" id="8478"/>
    <lineage>
        <taxon>Eukaryota</taxon>
        <taxon>Metazoa</taxon>
        <taxon>Chordata</taxon>
        <taxon>Craniata</taxon>
        <taxon>Vertebrata</taxon>
        <taxon>Euteleostomi</taxon>
        <taxon>Archelosauria</taxon>
        <taxon>Testudinata</taxon>
        <taxon>Testudines</taxon>
        <taxon>Cryptodira</taxon>
        <taxon>Durocryptodira</taxon>
        <taxon>Testudinoidea</taxon>
        <taxon>Emydidae</taxon>
        <taxon>Chrysemys</taxon>
    </lineage>
</organism>
<dbReference type="InterPro" id="IPR036514">
    <property type="entry name" value="SGNH_hydro_sf"/>
</dbReference>
<dbReference type="Proteomes" id="UP000694380">
    <property type="component" value="Unplaced"/>
</dbReference>
<dbReference type="SUPFAM" id="SSF52266">
    <property type="entry name" value="SGNH hydrolase"/>
    <property type="match status" value="1"/>
</dbReference>
<keyword evidence="3" id="KW-1185">Reference proteome</keyword>
<dbReference type="Ensembl" id="ENSCPBT00000003788.1">
    <property type="protein sequence ID" value="ENSCPBP00000003110.1"/>
    <property type="gene ID" value="ENSCPBG00000002497.1"/>
</dbReference>
<dbReference type="GeneTree" id="ENSGT00940000157976"/>
<dbReference type="CDD" id="cd00229">
    <property type="entry name" value="SGNH_hydrolase"/>
    <property type="match status" value="1"/>
</dbReference>
<accession>A0A8C3F4B7</accession>
<reference evidence="2" key="1">
    <citation type="submission" date="2025-08" db="UniProtKB">
        <authorList>
            <consortium name="Ensembl"/>
        </authorList>
    </citation>
    <scope>IDENTIFICATION</scope>
</reference>
<feature type="compositionally biased region" description="Basic and acidic residues" evidence="1">
    <location>
        <begin position="304"/>
        <end position="325"/>
    </location>
</feature>
<reference evidence="2" key="2">
    <citation type="submission" date="2025-09" db="UniProtKB">
        <authorList>
            <consortium name="Ensembl"/>
        </authorList>
    </citation>
    <scope>IDENTIFICATION</scope>
</reference>
<dbReference type="AlphaFoldDB" id="A0A8C3F4B7"/>
<name>A0A8C3F4B7_CHRPI</name>
<dbReference type="Gene3D" id="3.40.50.1110">
    <property type="entry name" value="SGNH hydrolase"/>
    <property type="match status" value="1"/>
</dbReference>
<feature type="compositionally biased region" description="Basic and acidic residues" evidence="1">
    <location>
        <begin position="263"/>
        <end position="272"/>
    </location>
</feature>
<feature type="region of interest" description="Disordered" evidence="1">
    <location>
        <begin position="434"/>
        <end position="455"/>
    </location>
</feature>
<evidence type="ECO:0000313" key="3">
    <source>
        <dbReference type="Proteomes" id="UP000694380"/>
    </source>
</evidence>
<dbReference type="SUPFAM" id="SSF141571">
    <property type="entry name" value="Pentapeptide repeat-like"/>
    <property type="match status" value="1"/>
</dbReference>
<feature type="region of interest" description="Disordered" evidence="1">
    <location>
        <begin position="237"/>
        <end position="398"/>
    </location>
</feature>
<feature type="compositionally biased region" description="Basic and acidic residues" evidence="1">
    <location>
        <begin position="336"/>
        <end position="348"/>
    </location>
</feature>
<feature type="region of interest" description="Disordered" evidence="1">
    <location>
        <begin position="76"/>
        <end position="130"/>
    </location>
</feature>
<evidence type="ECO:0000313" key="2">
    <source>
        <dbReference type="Ensembl" id="ENSCPBP00000003110.1"/>
    </source>
</evidence>
<protein>
    <submittedName>
        <fullName evidence="2">RNA binding motif protein 6</fullName>
    </submittedName>
</protein>
<evidence type="ECO:0000256" key="1">
    <source>
        <dbReference type="SAM" id="MobiDB-lite"/>
    </source>
</evidence>
<sequence>MWGDPRPANRMGPFRGSQEERFAPGWNREYPPSLDCLAQERHSGNFSGRESLPFDIQALSGLLNPQFANREEASFTYGARDGSRSDFRGGEGHHDFRGRDFPPSDFQNRDDSQLDFRGREPPSSEFRGREMYSGDFQDREGLSMDFRGGDVPSMDYRNREASRVSYRDREAHTMDYRGREDLPSDFRSRGSFDLDFRGRDGAHSDFRARDMPELHYRGREHSYSDFRNRDVPDVDFRGMSTSDLDFRDRETPPSDFRNRHKSRSDQDFRGRDMAPPMDFTDREMPPVDQNLIDFRRSQSTIPLTDRERSALSTNKREESTRDLILDRSPFGIQKGEFQHSEPRTREEESLGVGLEIESSLDFPNSRRPLQDRDEPPPTFANEQQLSGTEHQRSDSSLVLKGEGGLDFLGRQDTDYRNIEYRDVDHRLPGSQLFDYEHGKSFTEGKPSKDSRQDLQDQDYRTCPKDVKPSKLIRLGGVPETATKDDILNAFRAPDGTPVKDLRLKDYSSGVTRPPQANPLEVWICGHTVVTSLWKRGWCHPYGARLGIDPIRARVSWLGTKDMLWDELLSLIQSVVQRGVLPDVIIIHLGENDLAHQSRLGLIKSMKNDLTTLCSMFPKTKIVWSTLLPRTWPVLDKPPGVVEKSRKMIIKELSKFCSMFGISVLRHDQIMYSSPELFSPDGVHLSEIGEGIFNASLREAIESCL</sequence>
<feature type="compositionally biased region" description="Basic and acidic residues" evidence="1">
    <location>
        <begin position="81"/>
        <end position="130"/>
    </location>
</feature>
<feature type="region of interest" description="Disordered" evidence="1">
    <location>
        <begin position="1"/>
        <end position="27"/>
    </location>
</feature>
<gene>
    <name evidence="2" type="primary">RBM6</name>
</gene>
<proteinExistence type="predicted"/>